<name>A0A833RZ94_PHYIN</name>
<proteinExistence type="predicted"/>
<evidence type="ECO:0000313" key="2">
    <source>
        <dbReference type="Proteomes" id="UP000602510"/>
    </source>
</evidence>
<dbReference type="Proteomes" id="UP000602510">
    <property type="component" value="Unassembled WGS sequence"/>
</dbReference>
<dbReference type="EMBL" id="WSZM01000286">
    <property type="protein sequence ID" value="KAF4035997.1"/>
    <property type="molecule type" value="Genomic_DNA"/>
</dbReference>
<dbReference type="AlphaFoldDB" id="A0A833RZ94"/>
<sequence>MRQLQEIARDGNRTVVATVYQPSSEVFVLFDKLYLMSDRAVFYVSPADYFMRQLVVVYKASDTAEVVRVEVLRTAWATQQHTSMLLRPRTMQEDLKIDKFKKDKLGIVGQLRMVLCVMGFTGRRSESKQARDATA</sequence>
<reference evidence="1" key="1">
    <citation type="submission" date="2020-04" db="EMBL/GenBank/DDBJ databases">
        <title>Hybrid Assembly of Korean Phytophthora infestans isolates.</title>
        <authorList>
            <person name="Prokchorchik M."/>
            <person name="Lee Y."/>
            <person name="Seo J."/>
            <person name="Cho J.-H."/>
            <person name="Park Y.-E."/>
            <person name="Jang D.-C."/>
            <person name="Im J.-S."/>
            <person name="Choi J.-G."/>
            <person name="Park H.-J."/>
            <person name="Lee G.-B."/>
            <person name="Lee Y.-G."/>
            <person name="Hong S.-Y."/>
            <person name="Cho K."/>
            <person name="Sohn K.H."/>
        </authorList>
    </citation>
    <scope>NUCLEOTIDE SEQUENCE</scope>
    <source>
        <strain evidence="1">KR_1_A1</strain>
    </source>
</reference>
<organism evidence="1 2">
    <name type="scientific">Phytophthora infestans</name>
    <name type="common">Potato late blight agent</name>
    <name type="synonym">Botrytis infestans</name>
    <dbReference type="NCBI Taxonomy" id="4787"/>
    <lineage>
        <taxon>Eukaryota</taxon>
        <taxon>Sar</taxon>
        <taxon>Stramenopiles</taxon>
        <taxon>Oomycota</taxon>
        <taxon>Peronosporomycetes</taxon>
        <taxon>Peronosporales</taxon>
        <taxon>Peronosporaceae</taxon>
        <taxon>Phytophthora</taxon>
    </lineage>
</organism>
<keyword evidence="2" id="KW-1185">Reference proteome</keyword>
<gene>
    <name evidence="1" type="ORF">GN244_ATG11996</name>
</gene>
<comment type="caution">
    <text evidence="1">The sequence shown here is derived from an EMBL/GenBank/DDBJ whole genome shotgun (WGS) entry which is preliminary data.</text>
</comment>
<protein>
    <submittedName>
        <fullName evidence="1">Putative ABC transporter domain-containing protein</fullName>
    </submittedName>
</protein>
<accession>A0A833RZ94</accession>
<evidence type="ECO:0000313" key="1">
    <source>
        <dbReference type="EMBL" id="KAF4035997.1"/>
    </source>
</evidence>